<feature type="compositionally biased region" description="Polar residues" evidence="1">
    <location>
        <begin position="1819"/>
        <end position="1831"/>
    </location>
</feature>
<dbReference type="VEuPathDB" id="TriTrypDB:Lsey_0096_0120"/>
<feature type="compositionally biased region" description="Basic and acidic residues" evidence="1">
    <location>
        <begin position="1153"/>
        <end position="1162"/>
    </location>
</feature>
<protein>
    <submittedName>
        <fullName evidence="2">Uncharacterized protein</fullName>
    </submittedName>
</protein>
<feature type="compositionally biased region" description="Polar residues" evidence="1">
    <location>
        <begin position="1234"/>
        <end position="1258"/>
    </location>
</feature>
<feature type="compositionally biased region" description="Low complexity" evidence="1">
    <location>
        <begin position="1913"/>
        <end position="1932"/>
    </location>
</feature>
<feature type="region of interest" description="Disordered" evidence="1">
    <location>
        <begin position="2271"/>
        <end position="2315"/>
    </location>
</feature>
<evidence type="ECO:0000313" key="3">
    <source>
        <dbReference type="Proteomes" id="UP000038009"/>
    </source>
</evidence>
<feature type="region of interest" description="Disordered" evidence="1">
    <location>
        <begin position="2087"/>
        <end position="2107"/>
    </location>
</feature>
<feature type="compositionally biased region" description="Low complexity" evidence="1">
    <location>
        <begin position="1963"/>
        <end position="1982"/>
    </location>
</feature>
<feature type="region of interest" description="Disordered" evidence="1">
    <location>
        <begin position="1701"/>
        <end position="1725"/>
    </location>
</feature>
<feature type="compositionally biased region" description="Polar residues" evidence="1">
    <location>
        <begin position="2288"/>
        <end position="2298"/>
    </location>
</feature>
<feature type="compositionally biased region" description="Low complexity" evidence="1">
    <location>
        <begin position="1795"/>
        <end position="1808"/>
    </location>
</feature>
<dbReference type="Proteomes" id="UP000038009">
    <property type="component" value="Unassembled WGS sequence"/>
</dbReference>
<feature type="region of interest" description="Disordered" evidence="1">
    <location>
        <begin position="105"/>
        <end position="136"/>
    </location>
</feature>
<reference evidence="2 3" key="1">
    <citation type="journal article" date="2015" name="PLoS Pathog.">
        <title>Leptomonas seymouri: Adaptations to the Dixenous Life Cycle Analyzed by Genome Sequencing, Transcriptome Profiling and Co-infection with Leishmania donovani.</title>
        <authorList>
            <person name="Kraeva N."/>
            <person name="Butenko A."/>
            <person name="Hlavacova J."/>
            <person name="Kostygov A."/>
            <person name="Myskova J."/>
            <person name="Grybchuk D."/>
            <person name="Lestinova T."/>
            <person name="Votypka J."/>
            <person name="Volf P."/>
            <person name="Opperdoes F."/>
            <person name="Flegontov P."/>
            <person name="Lukes J."/>
            <person name="Yurchenko V."/>
        </authorList>
    </citation>
    <scope>NUCLEOTIDE SEQUENCE [LARGE SCALE GENOMIC DNA]</scope>
    <source>
        <strain evidence="2 3">ATCC 30220</strain>
    </source>
</reference>
<feature type="compositionally biased region" description="Low complexity" evidence="1">
    <location>
        <begin position="724"/>
        <end position="762"/>
    </location>
</feature>
<feature type="region of interest" description="Disordered" evidence="1">
    <location>
        <begin position="1783"/>
        <end position="1932"/>
    </location>
</feature>
<feature type="compositionally biased region" description="Polar residues" evidence="1">
    <location>
        <begin position="1862"/>
        <end position="1877"/>
    </location>
</feature>
<feature type="region of interest" description="Disordered" evidence="1">
    <location>
        <begin position="1"/>
        <end position="21"/>
    </location>
</feature>
<evidence type="ECO:0000256" key="1">
    <source>
        <dbReference type="SAM" id="MobiDB-lite"/>
    </source>
</evidence>
<feature type="region of interest" description="Disordered" evidence="1">
    <location>
        <begin position="1962"/>
        <end position="1983"/>
    </location>
</feature>
<feature type="compositionally biased region" description="Pro residues" evidence="1">
    <location>
        <begin position="1539"/>
        <end position="1548"/>
    </location>
</feature>
<feature type="compositionally biased region" description="Gly residues" evidence="1">
    <location>
        <begin position="1649"/>
        <end position="1659"/>
    </location>
</feature>
<feature type="region of interest" description="Disordered" evidence="1">
    <location>
        <begin position="1509"/>
        <end position="1553"/>
    </location>
</feature>
<keyword evidence="3" id="KW-1185">Reference proteome</keyword>
<feature type="region of interest" description="Disordered" evidence="1">
    <location>
        <begin position="1211"/>
        <end position="1265"/>
    </location>
</feature>
<dbReference type="OrthoDB" id="264458at2759"/>
<feature type="region of interest" description="Disordered" evidence="1">
    <location>
        <begin position="1988"/>
        <end position="2007"/>
    </location>
</feature>
<feature type="region of interest" description="Disordered" evidence="1">
    <location>
        <begin position="1643"/>
        <end position="1662"/>
    </location>
</feature>
<sequence length="2315" mass="245399">MGLLPSRESLHKAATAPDKPLPYISRPAESYVYKTNRTERIFGSGVPGVVTGITPLPAALPNTTMAVLHGAPSLELSQKIANELPDAVFIDDPAEASAAVAAAVAASRPSRRGSGSGAGGQKTKGSGHATGHATAKESTAAQALRCGKAPFVYYYEHRVLPLTSEFFPSPDCILFRQLWSARQQQNPRYHFQLDQTWSPGALLDPTAHYESFMQLAGSSLVDIQAACITATGTAPTRGSVLQAQADLDAAKAELSVTEGGLQRAKGGTVGRAAQPQAPLATREEFYNLVVRTTEESMLYETDDALRNAVQSADEGNGDAQCKRLRPVPCAIVLVRRCMAAQEYRYTYYLASHERHHRTNDSATAGTAAVAADQASGGGQKGGAARRRGQENQRRDAQTIAVTGNAVHTAVIEAQRAMAAPSGVSGGNDTDNDEESLVVPWLQVSVPQAPLDLAEVRVVGMYGCWTIEEILRHSLFLPAAAGDATAAGPRKEAAQDAETTAKVDALLRRACPHGVPSSTLLNVGFFEKQVGDKEQCHAYFSLCRLFAHGMRECILHDVIQAASVTALETTLGGDDTGDGPIDAEAERERMEAELRELKRQQEHPTWQAFLRVLAAEDGNSGGGSSSSSGKPSVFADLSNCFLIRFSYVPQLQLCRQLRLLLTGMSSMYPEPISLEAFQAAQRRRNLTAMAKKLQNAPTASDTDERGTVAASGSAKGGTAPPTPHPASTTEATSTPVADPASQSSTPTTTKAAASAEAVNAADSEQAGAGAKHHPQRPSLNSEMITERHPEHISEARRLQLDGFCCYASDGLVVFRISRACVARALSQLGFALIKESIEALCVTLTATAPPPLTYRGELRPPVTIGGASGHAWTKTIPTTGSIRDDADAASCDAEDACEEEEHTAVYSASAPAAAAASADSEGATSLDLTMAAVKDLYCNAIRYSRDPATGFAAQRLFCSSRSNSDAAPETPTLLKVPPLEHTPSELIGVLPRNPIEQRRGRLLPLRGLLQETRANHLRSATAAADAGAGAGSTAHAHASLLTSQQQQQLLKVSEQHLFDVYTVSVALDGMPFRRLVELTHEVEQQRHTLIGNAEEQWPQMFIEAVDAQGNTETDSVLNWSPMAALGGQERHAQQAPTAGDPGVRGTAAAAVKEATGDRGEPTKAARPRPTRHSAGAAQPPLGTPSVYSVPVPVRVHDPDRILRTGDRIRFAACQGSTSPSSTASGTAQGLRSLSGDLTSPSSTSAELLPANNTSGNTPSRRSRKAGGTVTAAHYGYWYVDDSLTTEDMVLSWMRRISGRARETHGNDTKWVRYPSVMLSVLLQFVRLCRQKPSGTWLNTGHQLRLLHPMDEELVEWDMLQNFPDIVRTRRFRQWRFSHDGYVYFHGVTVRMPGSAPPLQAAPLPLSKPHAEAAPSDALESASMHNHRLTPYESQARVRHVDATSPDAVSTSTQKPTPPAPLEPQQEQQNVFTGVPRPPPVMQYNIYGSFSPYPNGSYPANASPQMAYTISSFNPNVLPGQSQPQQQQQQQQLRQEQQPYPQMPPQPMSPPQAFYYASPINVNTGLQMQPQQPSPPQTNMPVYVPMTCGMEPYYMQQPANILPIPQPHANATAMPSGVDAPGNNASGSNNVLYFDETDVATAQARNANSGDNGGRSPGGGSQQMHFSLHHMESANSLRSFDWAASNAMLGPTHVTSSFYGELYGQSSQQQPPPALQQQQKAFTSVGAQSAAGYRKDMWLGSGSHSSEGVQPSNGDALASMSRLLEAQMHPPSASADARGNDRNVQAFDASPAHGGKQLLNSNQQQQLQSQWCDPAGRASGVPSSSANRRSTTDYPPRRISAPFLAGSSCSTGGRGAGQAPVVQPTVQRAVSRPIQTSPADPTERDAVTISCESGAPLHLPTPKSHTAQAPPATIQQQQQQQQQGSSLKSPLLSSSVNSREYSAAATTADVIEADGITVHVMQRKASTSVRRSVTSASAVSPASSQYAVRHSSYSGGAQAQQAGNNSNNPQIVSAADAAAEASYGAMGVSPTGCVDATAAAAAPPALAFPEDGHGALGQPSYEMPAVMTPTYSSRANSFAAGCSGGPGNRSISHLGGGPTTGVTTPPQRHRSLRVSHNPYAAHGGASSTSPVLAHISSYSHGGGAAHSINAASGGVPDMHRGQSGQDAFQAALDAQYGGESDFGVAGPATLTNGAWRTSATAHGALYGLSDPNPNAAGQGRRNSFYAAPEDAEPQQSYSSHEMYRDKIADGTTQGFYYSMDSPIDNDGAAAQQLYGRDEGGGYHCGPRQDGSFTPSSSMPYSNIPAPPALHRSRRGSY</sequence>
<organism evidence="2 3">
    <name type="scientific">Leptomonas seymouri</name>
    <dbReference type="NCBI Taxonomy" id="5684"/>
    <lineage>
        <taxon>Eukaryota</taxon>
        <taxon>Discoba</taxon>
        <taxon>Euglenozoa</taxon>
        <taxon>Kinetoplastea</taxon>
        <taxon>Metakinetoplastina</taxon>
        <taxon>Trypanosomatida</taxon>
        <taxon>Trypanosomatidae</taxon>
        <taxon>Leishmaniinae</taxon>
        <taxon>Leptomonas</taxon>
    </lineage>
</organism>
<feature type="region of interest" description="Disordered" evidence="1">
    <location>
        <begin position="690"/>
        <end position="779"/>
    </location>
</feature>
<dbReference type="PANTHER" id="PTHR35614:SF7">
    <property type="match status" value="1"/>
</dbReference>
<feature type="region of interest" description="Disordered" evidence="1">
    <location>
        <begin position="1399"/>
        <end position="1475"/>
    </location>
</feature>
<dbReference type="EMBL" id="LJSK01000096">
    <property type="protein sequence ID" value="KPI87245.1"/>
    <property type="molecule type" value="Genomic_DNA"/>
</dbReference>
<feature type="compositionally biased region" description="Low complexity" evidence="1">
    <location>
        <begin position="1213"/>
        <end position="1228"/>
    </location>
</feature>
<feature type="region of interest" description="Disordered" evidence="1">
    <location>
        <begin position="1125"/>
        <end position="1190"/>
    </location>
</feature>
<feature type="compositionally biased region" description="Low complexity" evidence="1">
    <location>
        <begin position="1703"/>
        <end position="1717"/>
    </location>
</feature>
<evidence type="ECO:0000313" key="2">
    <source>
        <dbReference type="EMBL" id="KPI87245.1"/>
    </source>
</evidence>
<dbReference type="OMA" id="RRFRQWR"/>
<comment type="caution">
    <text evidence="2">The sequence shown here is derived from an EMBL/GenBank/DDBJ whole genome shotgun (WGS) entry which is preliminary data.</text>
</comment>
<proteinExistence type="predicted"/>
<accession>A0A0N1HZ84</accession>
<feature type="compositionally biased region" description="Basic and acidic residues" evidence="1">
    <location>
        <begin position="387"/>
        <end position="396"/>
    </location>
</feature>
<feature type="compositionally biased region" description="Low complexity" evidence="1">
    <location>
        <begin position="360"/>
        <end position="374"/>
    </location>
</feature>
<feature type="compositionally biased region" description="Low complexity" evidence="1">
    <location>
        <begin position="1989"/>
        <end position="2007"/>
    </location>
</feature>
<feature type="region of interest" description="Disordered" evidence="1">
    <location>
        <begin position="359"/>
        <end position="398"/>
    </location>
</feature>
<dbReference type="PANTHER" id="PTHR35614">
    <property type="match status" value="1"/>
</dbReference>
<gene>
    <name evidence="2" type="ORF">ABL78_3682</name>
</gene>
<feature type="compositionally biased region" description="Low complexity" evidence="1">
    <location>
        <begin position="1517"/>
        <end position="1538"/>
    </location>
</feature>
<name>A0A0N1HZ84_LEPSE</name>